<keyword evidence="2" id="KW-1185">Reference proteome</keyword>
<proteinExistence type="predicted"/>
<dbReference type="GO" id="GO:0008047">
    <property type="term" value="F:enzyme activator activity"/>
    <property type="evidence" value="ECO:0007669"/>
    <property type="project" value="InterPro"/>
</dbReference>
<dbReference type="Proteomes" id="UP000198672">
    <property type="component" value="Unassembled WGS sequence"/>
</dbReference>
<accession>A0A1H3JCR6</accession>
<dbReference type="PANTHER" id="PTHR30302:SF5">
    <property type="entry name" value="SLR1876 PROTEIN"/>
    <property type="match status" value="1"/>
</dbReference>
<protein>
    <submittedName>
        <fullName evidence="1">Hydrogenase maturation protease</fullName>
    </submittedName>
</protein>
<dbReference type="RefSeq" id="WP_091335203.1">
    <property type="nucleotide sequence ID" value="NZ_FNOW01000056.1"/>
</dbReference>
<dbReference type="EMBL" id="FNOW01000056">
    <property type="protein sequence ID" value="SDY37721.1"/>
    <property type="molecule type" value="Genomic_DNA"/>
</dbReference>
<name>A0A1H3JCR6_ALLWA</name>
<dbReference type="InterPro" id="IPR023430">
    <property type="entry name" value="Pept_HybD-like_dom_sf"/>
</dbReference>
<dbReference type="PANTHER" id="PTHR30302">
    <property type="entry name" value="HYDROGENASE 1 MATURATION PROTEASE"/>
    <property type="match status" value="1"/>
</dbReference>
<evidence type="ECO:0000313" key="2">
    <source>
        <dbReference type="Proteomes" id="UP000198672"/>
    </source>
</evidence>
<keyword evidence="1" id="KW-0378">Hydrolase</keyword>
<sequence>MPTHTLIIGYGSPIRGDDAIGLIAVERLVERGLAADVTALARHVLTAELVTELECCQRVIFLDAAAIGEPGAIAVRRIAPDVTAHSTLAHVLDPAELLAWCQRLFGHAPEAYLITVTGACFDYAHCQLSPIATAALEHLIAQVGNWLLSESASILANSDSTDCGDNQ</sequence>
<dbReference type="OrthoDB" id="9808862at2"/>
<organism evidence="1 2">
    <name type="scientific">Allochromatium warmingii</name>
    <name type="common">Chromatium warmingii</name>
    <dbReference type="NCBI Taxonomy" id="61595"/>
    <lineage>
        <taxon>Bacteria</taxon>
        <taxon>Pseudomonadati</taxon>
        <taxon>Pseudomonadota</taxon>
        <taxon>Gammaproteobacteria</taxon>
        <taxon>Chromatiales</taxon>
        <taxon>Chromatiaceae</taxon>
        <taxon>Allochromatium</taxon>
    </lineage>
</organism>
<keyword evidence="1" id="KW-0645">Protease</keyword>
<dbReference type="AlphaFoldDB" id="A0A1H3JCR6"/>
<dbReference type="SUPFAM" id="SSF53163">
    <property type="entry name" value="HybD-like"/>
    <property type="match status" value="1"/>
</dbReference>
<dbReference type="GO" id="GO:0004175">
    <property type="term" value="F:endopeptidase activity"/>
    <property type="evidence" value="ECO:0007669"/>
    <property type="project" value="TreeGrafter"/>
</dbReference>
<evidence type="ECO:0000313" key="1">
    <source>
        <dbReference type="EMBL" id="SDY37721.1"/>
    </source>
</evidence>
<dbReference type="STRING" id="61595.SAMN05421644_1564"/>
<reference evidence="2" key="1">
    <citation type="submission" date="2016-10" db="EMBL/GenBank/DDBJ databases">
        <authorList>
            <person name="Varghese N."/>
            <person name="Submissions S."/>
        </authorList>
    </citation>
    <scope>NUCLEOTIDE SEQUENCE [LARGE SCALE GENOMIC DNA]</scope>
    <source>
        <strain evidence="2">DSM 173</strain>
    </source>
</reference>
<dbReference type="Gene3D" id="3.40.50.1450">
    <property type="entry name" value="HybD-like"/>
    <property type="match status" value="1"/>
</dbReference>
<dbReference type="GO" id="GO:0016485">
    <property type="term" value="P:protein processing"/>
    <property type="evidence" value="ECO:0007669"/>
    <property type="project" value="TreeGrafter"/>
</dbReference>
<dbReference type="NCBIfam" id="TIGR00072">
    <property type="entry name" value="hydrog_prot"/>
    <property type="match status" value="1"/>
</dbReference>
<gene>
    <name evidence="1" type="ORF">SAMN05421644_1564</name>
</gene>
<dbReference type="InterPro" id="IPR000671">
    <property type="entry name" value="Peptidase_A31"/>
</dbReference>